<dbReference type="RefSeq" id="WP_100281404.1">
    <property type="nucleotide sequence ID" value="NZ_CP024923.1"/>
</dbReference>
<name>A0A2K8MCH8_9SPHN</name>
<organism evidence="2 3">
    <name type="scientific">Sphingomonas psychrotolerans</name>
    <dbReference type="NCBI Taxonomy" id="1327635"/>
    <lineage>
        <taxon>Bacteria</taxon>
        <taxon>Pseudomonadati</taxon>
        <taxon>Pseudomonadota</taxon>
        <taxon>Alphaproteobacteria</taxon>
        <taxon>Sphingomonadales</taxon>
        <taxon>Sphingomonadaceae</taxon>
        <taxon>Sphingomonas</taxon>
    </lineage>
</organism>
<proteinExistence type="predicted"/>
<sequence length="130" mass="13753">MAKSATDLMQEILFSTVLDSIVALKDASNGLPNPLLRELNSIHPNTTYADLPREVQSAIATNVRSAFTRLLKEGYSVSPGTEPRRAPPAASAPTHRPRGGERRPPRSGGPGPKRGPGSGSGPGNKPPRRP</sequence>
<dbReference type="Proteomes" id="UP000229081">
    <property type="component" value="Chromosome"/>
</dbReference>
<keyword evidence="3" id="KW-1185">Reference proteome</keyword>
<dbReference type="KEGG" id="sphc:CVN68_06095"/>
<feature type="compositionally biased region" description="Gly residues" evidence="1">
    <location>
        <begin position="108"/>
        <end position="122"/>
    </location>
</feature>
<dbReference type="AlphaFoldDB" id="A0A2K8MCH8"/>
<evidence type="ECO:0000256" key="1">
    <source>
        <dbReference type="SAM" id="MobiDB-lite"/>
    </source>
</evidence>
<reference evidence="2 3" key="1">
    <citation type="submission" date="2017-11" db="EMBL/GenBank/DDBJ databases">
        <title>Complete genome sequence of Sphingomonas sp. Strain Cra20, a psychrotolerant potential plant growth promoting rhizobacteria.</title>
        <authorList>
            <person name="Luo Y."/>
        </authorList>
    </citation>
    <scope>NUCLEOTIDE SEQUENCE [LARGE SCALE GENOMIC DNA]</scope>
    <source>
        <strain evidence="2 3">Cra20</strain>
    </source>
</reference>
<gene>
    <name evidence="2" type="ORF">CVN68_06095</name>
</gene>
<dbReference type="OrthoDB" id="7572706at2"/>
<evidence type="ECO:0000313" key="2">
    <source>
        <dbReference type="EMBL" id="ATY31595.1"/>
    </source>
</evidence>
<evidence type="ECO:0000313" key="3">
    <source>
        <dbReference type="Proteomes" id="UP000229081"/>
    </source>
</evidence>
<dbReference type="EMBL" id="CP024923">
    <property type="protein sequence ID" value="ATY31595.1"/>
    <property type="molecule type" value="Genomic_DNA"/>
</dbReference>
<accession>A0A2K8MCH8</accession>
<protein>
    <submittedName>
        <fullName evidence="2">Uncharacterized protein</fullName>
    </submittedName>
</protein>
<feature type="region of interest" description="Disordered" evidence="1">
    <location>
        <begin position="74"/>
        <end position="130"/>
    </location>
</feature>